<feature type="region of interest" description="Disordered" evidence="1">
    <location>
        <begin position="51"/>
        <end position="95"/>
    </location>
</feature>
<dbReference type="PROSITE" id="PS51257">
    <property type="entry name" value="PROKAR_LIPOPROTEIN"/>
    <property type="match status" value="1"/>
</dbReference>
<sequence length="95" mass="9932">MKFAKHNSRPHALACAVAAIAMFAGCTPLTPNLDSRFGDAFSTLKRSQIIDPAASARTDNPAQDGKSAAEATGRYVKSYSAPTPHQSVLNTGGAR</sequence>
<comment type="caution">
    <text evidence="3">The sequence shown here is derived from an EMBL/GenBank/DDBJ whole genome shotgun (WGS) entry which is preliminary data.</text>
</comment>
<feature type="compositionally biased region" description="Polar residues" evidence="1">
    <location>
        <begin position="80"/>
        <end position="95"/>
    </location>
</feature>
<organism evidence="3 4">
    <name type="scientific">Noviherbaspirillum album</name>
    <dbReference type="NCBI Taxonomy" id="3080276"/>
    <lineage>
        <taxon>Bacteria</taxon>
        <taxon>Pseudomonadati</taxon>
        <taxon>Pseudomonadota</taxon>
        <taxon>Betaproteobacteria</taxon>
        <taxon>Burkholderiales</taxon>
        <taxon>Oxalobacteraceae</taxon>
        <taxon>Noviherbaspirillum</taxon>
    </lineage>
</organism>
<dbReference type="RefSeq" id="WP_326504520.1">
    <property type="nucleotide sequence ID" value="NZ_JAWIIV010000001.1"/>
</dbReference>
<accession>A0ABU6J2C6</accession>
<evidence type="ECO:0000256" key="1">
    <source>
        <dbReference type="SAM" id="MobiDB-lite"/>
    </source>
</evidence>
<dbReference type="Proteomes" id="UP001352263">
    <property type="component" value="Unassembled WGS sequence"/>
</dbReference>
<name>A0ABU6J2C6_9BURK</name>
<protein>
    <recommendedName>
        <fullName evidence="5">Pilus assembly protein</fullName>
    </recommendedName>
</protein>
<dbReference type="EMBL" id="JAWIIV010000001">
    <property type="protein sequence ID" value="MEC4717772.1"/>
    <property type="molecule type" value="Genomic_DNA"/>
</dbReference>
<evidence type="ECO:0008006" key="5">
    <source>
        <dbReference type="Google" id="ProtNLM"/>
    </source>
</evidence>
<evidence type="ECO:0000313" key="4">
    <source>
        <dbReference type="Proteomes" id="UP001352263"/>
    </source>
</evidence>
<evidence type="ECO:0000313" key="3">
    <source>
        <dbReference type="EMBL" id="MEC4717772.1"/>
    </source>
</evidence>
<keyword evidence="4" id="KW-1185">Reference proteome</keyword>
<evidence type="ECO:0000256" key="2">
    <source>
        <dbReference type="SAM" id="SignalP"/>
    </source>
</evidence>
<feature type="signal peptide" evidence="2">
    <location>
        <begin position="1"/>
        <end position="26"/>
    </location>
</feature>
<proteinExistence type="predicted"/>
<reference evidence="3 4" key="1">
    <citation type="submission" date="2023-10" db="EMBL/GenBank/DDBJ databases">
        <title>Noviherbaspirillum sp. CPCC 100848 genome assembly.</title>
        <authorList>
            <person name="Li X.Y."/>
            <person name="Fang X.M."/>
        </authorList>
    </citation>
    <scope>NUCLEOTIDE SEQUENCE [LARGE SCALE GENOMIC DNA]</scope>
    <source>
        <strain evidence="3 4">CPCC 100848</strain>
    </source>
</reference>
<feature type="chain" id="PRO_5045097554" description="Pilus assembly protein" evidence="2">
    <location>
        <begin position="27"/>
        <end position="95"/>
    </location>
</feature>
<gene>
    <name evidence="3" type="ORF">RY831_01290</name>
</gene>
<keyword evidence="2" id="KW-0732">Signal</keyword>